<comment type="caution">
    <text evidence="2">The sequence shown here is derived from an EMBL/GenBank/DDBJ whole genome shotgun (WGS) entry which is preliminary data.</text>
</comment>
<dbReference type="AlphaFoldDB" id="A0A2S8SQP9"/>
<dbReference type="InParanoid" id="A0A2S8SQP9"/>
<evidence type="ECO:0008006" key="4">
    <source>
        <dbReference type="Google" id="ProtNLM"/>
    </source>
</evidence>
<dbReference type="Proteomes" id="UP000237684">
    <property type="component" value="Unassembled WGS sequence"/>
</dbReference>
<accession>A0A2S8SQP9</accession>
<keyword evidence="1" id="KW-0472">Membrane</keyword>
<dbReference type="PIRSF" id="PIRSF021239">
    <property type="entry name" value="UCP021239"/>
    <property type="match status" value="1"/>
</dbReference>
<feature type="transmembrane region" description="Helical" evidence="1">
    <location>
        <begin position="27"/>
        <end position="46"/>
    </location>
</feature>
<keyword evidence="1" id="KW-1133">Transmembrane helix</keyword>
<dbReference type="OrthoDB" id="9805206at2"/>
<dbReference type="InterPro" id="IPR007437">
    <property type="entry name" value="DUF486"/>
</dbReference>
<sequence>MLTILLLFISNTFMTIAWYGHLKHKSTALWIAIFTSWLIAFFEYVFQVPANRLGETKYGWTLTQLKVTQECIALLVFLVYASLVFKEQLKWNTVVSMFLIILAVFFAFIGKK</sequence>
<dbReference type="Pfam" id="PF04342">
    <property type="entry name" value="DMT_6"/>
    <property type="match status" value="1"/>
</dbReference>
<dbReference type="PANTHER" id="PTHR38482">
    <property type="entry name" value="DMT FAMILY PROTEIN"/>
    <property type="match status" value="1"/>
</dbReference>
<name>A0A2S8SQP9_9BACT</name>
<feature type="transmembrane region" description="Helical" evidence="1">
    <location>
        <begin position="91"/>
        <end position="109"/>
    </location>
</feature>
<proteinExistence type="predicted"/>
<evidence type="ECO:0000256" key="1">
    <source>
        <dbReference type="SAM" id="Phobius"/>
    </source>
</evidence>
<organism evidence="2 3">
    <name type="scientific">Abditibacterium utsteinense</name>
    <dbReference type="NCBI Taxonomy" id="1960156"/>
    <lineage>
        <taxon>Bacteria</taxon>
        <taxon>Pseudomonadati</taxon>
        <taxon>Abditibacteriota</taxon>
        <taxon>Abditibacteriia</taxon>
        <taxon>Abditibacteriales</taxon>
        <taxon>Abditibacteriaceae</taxon>
        <taxon>Abditibacterium</taxon>
    </lineage>
</organism>
<evidence type="ECO:0000313" key="3">
    <source>
        <dbReference type="Proteomes" id="UP000237684"/>
    </source>
</evidence>
<evidence type="ECO:0000313" key="2">
    <source>
        <dbReference type="EMBL" id="PQV63127.1"/>
    </source>
</evidence>
<gene>
    <name evidence="2" type="ORF">B1R32_11533</name>
</gene>
<protein>
    <recommendedName>
        <fullName evidence="4">DMT family protein</fullName>
    </recommendedName>
</protein>
<reference evidence="2 3" key="1">
    <citation type="journal article" date="2018" name="Syst. Appl. Microbiol.">
        <title>Abditibacterium utsteinense sp. nov., the first cultivated member of candidate phylum FBP, isolated from ice-free Antarctic soil samples.</title>
        <authorList>
            <person name="Tahon G."/>
            <person name="Tytgat B."/>
            <person name="Lebbe L."/>
            <person name="Carlier A."/>
            <person name="Willems A."/>
        </authorList>
    </citation>
    <scope>NUCLEOTIDE SEQUENCE [LARGE SCALE GENOMIC DNA]</scope>
    <source>
        <strain evidence="2 3">LMG 29911</strain>
    </source>
</reference>
<dbReference type="PANTHER" id="PTHR38482:SF1">
    <property type="entry name" value="DMT FAMILY PROTEIN"/>
    <property type="match status" value="1"/>
</dbReference>
<dbReference type="RefSeq" id="WP_106380716.1">
    <property type="nucleotide sequence ID" value="NZ_NIGF01000015.1"/>
</dbReference>
<feature type="transmembrane region" description="Helical" evidence="1">
    <location>
        <begin position="67"/>
        <end position="85"/>
    </location>
</feature>
<keyword evidence="1" id="KW-0812">Transmembrane</keyword>
<keyword evidence="3" id="KW-1185">Reference proteome</keyword>
<dbReference type="EMBL" id="NIGF01000015">
    <property type="protein sequence ID" value="PQV63127.1"/>
    <property type="molecule type" value="Genomic_DNA"/>
</dbReference>